<feature type="chain" id="PRO_5043847031" evidence="1">
    <location>
        <begin position="21"/>
        <end position="422"/>
    </location>
</feature>
<evidence type="ECO:0000259" key="2">
    <source>
        <dbReference type="Pfam" id="PF02698"/>
    </source>
</evidence>
<evidence type="ECO:0000256" key="1">
    <source>
        <dbReference type="SAM" id="SignalP"/>
    </source>
</evidence>
<protein>
    <submittedName>
        <fullName evidence="3">YdcF family protein</fullName>
    </submittedName>
</protein>
<dbReference type="RefSeq" id="WP_346824087.1">
    <property type="nucleotide sequence ID" value="NZ_JBDKWZ010000021.1"/>
</dbReference>
<dbReference type="PANTHER" id="PTHR30336:SF20">
    <property type="entry name" value="DUF218 DOMAIN-CONTAINING PROTEIN"/>
    <property type="match status" value="1"/>
</dbReference>
<dbReference type="Proteomes" id="UP001403385">
    <property type="component" value="Unassembled WGS sequence"/>
</dbReference>
<dbReference type="InterPro" id="IPR003848">
    <property type="entry name" value="DUF218"/>
</dbReference>
<dbReference type="CDD" id="cd06259">
    <property type="entry name" value="YdcF-like"/>
    <property type="match status" value="1"/>
</dbReference>
<keyword evidence="4" id="KW-1185">Reference proteome</keyword>
<dbReference type="Gene3D" id="3.40.50.620">
    <property type="entry name" value="HUPs"/>
    <property type="match status" value="1"/>
</dbReference>
<feature type="signal peptide" evidence="1">
    <location>
        <begin position="1"/>
        <end position="20"/>
    </location>
</feature>
<dbReference type="AlphaFoldDB" id="A0AAW9SKD7"/>
<sequence length="422" mass="48090">MNKLMVGLAVLCLFTSNAWGQSMSKQYDPGYKKRQSSSLVQDKNFYLLTLFQKIPEVKTLLTEDKVLLEFRKEKLETIKKAIESGAQDRAGVVNAFLWSDEEIRQIGEHLKGLSKKESTLKKLFQQHLQPSGTYQVWASLPEGEILNKAWELCAKGINHSIQVYGNGAKPLYPAIDSVTYNVENNTYKNTLHMWAREVLAQAEKSELFFDGPLDFAVSLLYLNHRDEAARYEPMEILENKAAVDFIPSIHWKDYPYASIVVLGAGSEMYGVRLTPNGKLNLRIAARQFQEGLAPLLIVSGGHVHPYRTPVCEAIEMKKELMEKYGIQEKHILIEPHARHTTTNLRNASRLLYAYGVPEEKPSLVTTNYRHSDYVGSQKFQDRCIEELGYLPGKLLERISPTTIEFLPIVESFHQNPYEPLDP</sequence>
<organism evidence="3 4">
    <name type="scientific">Rapidithrix thailandica</name>
    <dbReference type="NCBI Taxonomy" id="413964"/>
    <lineage>
        <taxon>Bacteria</taxon>
        <taxon>Pseudomonadati</taxon>
        <taxon>Bacteroidota</taxon>
        <taxon>Cytophagia</taxon>
        <taxon>Cytophagales</taxon>
        <taxon>Flammeovirgaceae</taxon>
        <taxon>Rapidithrix</taxon>
    </lineage>
</organism>
<dbReference type="InterPro" id="IPR051599">
    <property type="entry name" value="Cell_Envelope_Assoc"/>
</dbReference>
<keyword evidence="1" id="KW-0732">Signal</keyword>
<name>A0AAW9SKD7_9BACT</name>
<feature type="domain" description="DUF218" evidence="2">
    <location>
        <begin position="259"/>
        <end position="368"/>
    </location>
</feature>
<proteinExistence type="predicted"/>
<comment type="caution">
    <text evidence="3">The sequence shown here is derived from an EMBL/GenBank/DDBJ whole genome shotgun (WGS) entry which is preliminary data.</text>
</comment>
<dbReference type="GO" id="GO:0005886">
    <property type="term" value="C:plasma membrane"/>
    <property type="evidence" value="ECO:0007669"/>
    <property type="project" value="TreeGrafter"/>
</dbReference>
<evidence type="ECO:0000313" key="4">
    <source>
        <dbReference type="Proteomes" id="UP001403385"/>
    </source>
</evidence>
<dbReference type="Pfam" id="PF02698">
    <property type="entry name" value="DUF218"/>
    <property type="match status" value="1"/>
</dbReference>
<reference evidence="3 4" key="1">
    <citation type="submission" date="2024-04" db="EMBL/GenBank/DDBJ databases">
        <title>Novel genus in family Flammeovirgaceae.</title>
        <authorList>
            <person name="Nguyen T.H."/>
            <person name="Vuong T.Q."/>
            <person name="Le H."/>
            <person name="Kim S.-G."/>
        </authorList>
    </citation>
    <scope>NUCLEOTIDE SEQUENCE [LARGE SCALE GENOMIC DNA]</scope>
    <source>
        <strain evidence="3 4">JCM 23209</strain>
    </source>
</reference>
<dbReference type="EMBL" id="JBDKWZ010000021">
    <property type="protein sequence ID" value="MEN7551306.1"/>
    <property type="molecule type" value="Genomic_DNA"/>
</dbReference>
<accession>A0AAW9SKD7</accession>
<dbReference type="InterPro" id="IPR014729">
    <property type="entry name" value="Rossmann-like_a/b/a_fold"/>
</dbReference>
<gene>
    <name evidence="3" type="ORF">AAG747_25535</name>
</gene>
<dbReference type="PANTHER" id="PTHR30336">
    <property type="entry name" value="INNER MEMBRANE PROTEIN, PROBABLE PERMEASE"/>
    <property type="match status" value="1"/>
</dbReference>
<evidence type="ECO:0000313" key="3">
    <source>
        <dbReference type="EMBL" id="MEN7551306.1"/>
    </source>
</evidence>